<name>A0AA39GDU7_SARSR</name>
<evidence type="ECO:0008006" key="4">
    <source>
        <dbReference type="Google" id="ProtNLM"/>
    </source>
</evidence>
<dbReference type="AlphaFoldDB" id="A0AA39GDU7"/>
<dbReference type="Gene3D" id="2.120.10.70">
    <property type="entry name" value="Fucose-specific lectin"/>
    <property type="match status" value="1"/>
</dbReference>
<feature type="compositionally biased region" description="Polar residues" evidence="1">
    <location>
        <begin position="16"/>
        <end position="28"/>
    </location>
</feature>
<accession>A0AA39GDU7</accession>
<feature type="region of interest" description="Disordered" evidence="1">
    <location>
        <begin position="1"/>
        <end position="28"/>
    </location>
</feature>
<evidence type="ECO:0000256" key="1">
    <source>
        <dbReference type="SAM" id="MobiDB-lite"/>
    </source>
</evidence>
<reference evidence="2" key="1">
    <citation type="submission" date="2022-10" db="EMBL/GenBank/DDBJ databases">
        <title>Determination and structural analysis of whole genome sequence of Sarocladium strictum F4-1.</title>
        <authorList>
            <person name="Hu L."/>
            <person name="Jiang Y."/>
        </authorList>
    </citation>
    <scope>NUCLEOTIDE SEQUENCE</scope>
    <source>
        <strain evidence="2">F4-1</strain>
    </source>
</reference>
<organism evidence="2 3">
    <name type="scientific">Sarocladium strictum</name>
    <name type="common">Black bundle disease fungus</name>
    <name type="synonym">Acremonium strictum</name>
    <dbReference type="NCBI Taxonomy" id="5046"/>
    <lineage>
        <taxon>Eukaryota</taxon>
        <taxon>Fungi</taxon>
        <taxon>Dikarya</taxon>
        <taxon>Ascomycota</taxon>
        <taxon>Pezizomycotina</taxon>
        <taxon>Sordariomycetes</taxon>
        <taxon>Hypocreomycetidae</taxon>
        <taxon>Hypocreales</taxon>
        <taxon>Sarocladiaceae</taxon>
        <taxon>Sarocladium</taxon>
    </lineage>
</organism>
<comment type="caution">
    <text evidence="2">The sequence shown here is derived from an EMBL/GenBank/DDBJ whole genome shotgun (WGS) entry which is preliminary data.</text>
</comment>
<proteinExistence type="predicted"/>
<protein>
    <recommendedName>
        <fullName evidence="4">Fucose-specific lectin</fullName>
    </recommendedName>
</protein>
<feature type="region of interest" description="Disordered" evidence="1">
    <location>
        <begin position="68"/>
        <end position="119"/>
    </location>
</feature>
<dbReference type="EMBL" id="JAPDFR010000007">
    <property type="protein sequence ID" value="KAK0385139.1"/>
    <property type="molecule type" value="Genomic_DNA"/>
</dbReference>
<keyword evidence="3" id="KW-1185">Reference proteome</keyword>
<gene>
    <name evidence="2" type="ORF">NLU13_7617</name>
</gene>
<evidence type="ECO:0000313" key="3">
    <source>
        <dbReference type="Proteomes" id="UP001175261"/>
    </source>
</evidence>
<feature type="compositionally biased region" description="Low complexity" evidence="1">
    <location>
        <begin position="93"/>
        <end position="102"/>
    </location>
</feature>
<evidence type="ECO:0000313" key="2">
    <source>
        <dbReference type="EMBL" id="KAK0385139.1"/>
    </source>
</evidence>
<sequence>MADELQHSEAPLEENPGSSMTLETTLDDGTTINLTVSPVPTASSSVTASATFTQTSFSFHITTSLPDKVLPSRKASPHPPPDIYTCHASSPVKRPLTTTTSSSPPPPGKRSKPSKMPYDLPEDVVAIDTGAKSLLFYVYKDLKGSHQLSYLESPNDVATGKYQVNKIKRARDPWESNKDDEMIDIKVSPNNKQIAAITWQGFRGTEIRVYYVDKDTEHLREVCRSGDAGWYIGALSYNDDASNKYKVRPNTSISASVHQYGTDGKKFNLRVFAAEDGEVNKKGLPQISVFKFLHDESETTQSWQGVYITNLVTEY</sequence>
<dbReference type="Proteomes" id="UP001175261">
    <property type="component" value="Unassembled WGS sequence"/>
</dbReference>